<evidence type="ECO:0000313" key="10">
    <source>
        <dbReference type="Proteomes" id="UP001418222"/>
    </source>
</evidence>
<dbReference type="SUPFAM" id="SSF51126">
    <property type="entry name" value="Pectin lyase-like"/>
    <property type="match status" value="1"/>
</dbReference>
<dbReference type="EC" id="3.1.1.11" evidence="7"/>
<protein>
    <recommendedName>
        <fullName evidence="7">Pectinesterase</fullName>
        <ecNumber evidence="7">3.1.1.11</ecNumber>
    </recommendedName>
</protein>
<dbReference type="InterPro" id="IPR035513">
    <property type="entry name" value="Invertase/methylesterase_inhib"/>
</dbReference>
<dbReference type="InterPro" id="IPR012334">
    <property type="entry name" value="Pectin_lyas_fold"/>
</dbReference>
<gene>
    <name evidence="9" type="primary">PME4</name>
    <name evidence="9" type="ORF">KSP39_PZI016594</name>
</gene>
<dbReference type="PANTHER" id="PTHR31707">
    <property type="entry name" value="PECTINESTERASE"/>
    <property type="match status" value="1"/>
</dbReference>
<dbReference type="Gene3D" id="2.160.20.10">
    <property type="entry name" value="Single-stranded right-handed beta-helix, Pectin lyase-like"/>
    <property type="match status" value="1"/>
</dbReference>
<evidence type="ECO:0000256" key="1">
    <source>
        <dbReference type="ARBA" id="ARBA00005184"/>
    </source>
</evidence>
<dbReference type="InterPro" id="IPR000070">
    <property type="entry name" value="Pectinesterase_cat"/>
</dbReference>
<dbReference type="SUPFAM" id="SSF101148">
    <property type="entry name" value="Plant invertase/pectin methylesterase inhibitor"/>
    <property type="match status" value="1"/>
</dbReference>
<keyword evidence="5 7" id="KW-0063">Aspartyl esterase</keyword>
<feature type="domain" description="Pectinesterase inhibitor" evidence="8">
    <location>
        <begin position="47"/>
        <end position="191"/>
    </location>
</feature>
<accession>A0AAP0B752</accession>
<dbReference type="Gene3D" id="1.20.140.40">
    <property type="entry name" value="Invertase/pectin methylesterase inhibitor family protein"/>
    <property type="match status" value="1"/>
</dbReference>
<dbReference type="AlphaFoldDB" id="A0AAP0B752"/>
<evidence type="ECO:0000313" key="9">
    <source>
        <dbReference type="EMBL" id="KAK8931040.1"/>
    </source>
</evidence>
<dbReference type="CDD" id="cd15798">
    <property type="entry name" value="PMEI-like_3"/>
    <property type="match status" value="1"/>
</dbReference>
<proteinExistence type="inferred from homology"/>
<evidence type="ECO:0000256" key="2">
    <source>
        <dbReference type="ARBA" id="ARBA00006027"/>
    </source>
</evidence>
<evidence type="ECO:0000256" key="4">
    <source>
        <dbReference type="ARBA" id="ARBA00022801"/>
    </source>
</evidence>
<comment type="catalytic activity">
    <reaction evidence="7">
        <text>[(1-&gt;4)-alpha-D-galacturonosyl methyl ester](n) + n H2O = [(1-&gt;4)-alpha-D-galacturonosyl](n) + n methanol + n H(+)</text>
        <dbReference type="Rhea" id="RHEA:22380"/>
        <dbReference type="Rhea" id="RHEA-COMP:14570"/>
        <dbReference type="Rhea" id="RHEA-COMP:14573"/>
        <dbReference type="ChEBI" id="CHEBI:15377"/>
        <dbReference type="ChEBI" id="CHEBI:15378"/>
        <dbReference type="ChEBI" id="CHEBI:17790"/>
        <dbReference type="ChEBI" id="CHEBI:140522"/>
        <dbReference type="ChEBI" id="CHEBI:140523"/>
        <dbReference type="EC" id="3.1.1.11"/>
    </reaction>
</comment>
<dbReference type="InterPro" id="IPR033131">
    <property type="entry name" value="Pectinesterase_Asp_AS"/>
</dbReference>
<evidence type="ECO:0000259" key="8">
    <source>
        <dbReference type="SMART" id="SM00856"/>
    </source>
</evidence>
<dbReference type="Proteomes" id="UP001418222">
    <property type="component" value="Unassembled WGS sequence"/>
</dbReference>
<dbReference type="Pfam" id="PF01095">
    <property type="entry name" value="Pectinesterase"/>
    <property type="match status" value="1"/>
</dbReference>
<comment type="similarity">
    <text evidence="3">In the C-terminal section; belongs to the pectinesterase family.</text>
</comment>
<dbReference type="Pfam" id="PF04043">
    <property type="entry name" value="PMEI"/>
    <property type="match status" value="1"/>
</dbReference>
<comment type="pathway">
    <text evidence="1 7">Glycan metabolism; pectin degradation; 2-dehydro-3-deoxy-D-gluconate from pectin: step 1/5.</text>
</comment>
<dbReference type="PROSITE" id="PS00503">
    <property type="entry name" value="PECTINESTERASE_2"/>
    <property type="match status" value="1"/>
</dbReference>
<dbReference type="InterPro" id="IPR006501">
    <property type="entry name" value="Pectinesterase_inhib_dom"/>
</dbReference>
<keyword evidence="4 7" id="KW-0378">Hydrolase</keyword>
<feature type="active site" evidence="6">
    <location>
        <position position="398"/>
    </location>
</feature>
<dbReference type="NCBIfam" id="TIGR01614">
    <property type="entry name" value="PME_inhib"/>
    <property type="match status" value="1"/>
</dbReference>
<keyword evidence="10" id="KW-1185">Reference proteome</keyword>
<comment type="caution">
    <text evidence="9">The sequence shown here is derived from an EMBL/GenBank/DDBJ whole genome shotgun (WGS) entry which is preliminary data.</text>
</comment>
<evidence type="ECO:0000256" key="5">
    <source>
        <dbReference type="ARBA" id="ARBA00023085"/>
    </source>
</evidence>
<name>A0AAP0B752_9ASPA</name>
<dbReference type="GO" id="GO:0004857">
    <property type="term" value="F:enzyme inhibitor activity"/>
    <property type="evidence" value="ECO:0007669"/>
    <property type="project" value="InterPro"/>
</dbReference>
<comment type="similarity">
    <text evidence="2">In the N-terminal section; belongs to the PMEI family.</text>
</comment>
<dbReference type="GO" id="GO:0045490">
    <property type="term" value="P:pectin catabolic process"/>
    <property type="evidence" value="ECO:0007669"/>
    <property type="project" value="UniProtKB-UniRule"/>
</dbReference>
<dbReference type="FunFam" id="2.160.20.10:FF:000001">
    <property type="entry name" value="Pectinesterase"/>
    <property type="match status" value="1"/>
</dbReference>
<evidence type="ECO:0000256" key="3">
    <source>
        <dbReference type="ARBA" id="ARBA00007786"/>
    </source>
</evidence>
<sequence length="561" mass="60159">MVNKAVIGGFSAILLVAAVIGVVALVTRSPSGGGASNYSPAAAQLTATSKSVSALCAPTVYKDACASTLTGAINDSSTPGDIIRAAVNVITGEVRIAYGKTLDLSSQAKGSIDVDGFAFCKQLLGDAGDQLGAVIAEADDGSRLDDFQAWLSMVISYRTNCLASIESKDLNAQMTAALQNTTQLADNAIAIISAVGKLAGELNLNFNNTAGFSVTGRRLASTGYPSWIRGADRKLLSSSRVIPPSARPNAVVAKDGSGQFKSINAALNAMPETYRGRYVIYVKAGVYSEQVNVDKQKTNLLIYGDGPRKTIVTGRLNNAEGVGTYRTATFAVQAPGFIARSIGFANTAGPQGHQAVALRLNADAAIIYNCRIDGFQDSFYTQTGRHFVRNSVISGTVDFIFGDSQVVIQNSLIILRRPMDNQENTVTAQGKDSPTELAGIVLQNCRIVPDLRLFPDRFTIPNYLGRPWKKFSTTVVMESTIGDLIRPEGWMPWDGDFALDTLYYAEYNNRGPGSPTNRRVQWRGFHVINRNQAVSWTAGVLLKGKEWIPYAGIPNSLNLMK</sequence>
<evidence type="ECO:0000256" key="7">
    <source>
        <dbReference type="RuleBase" id="RU000589"/>
    </source>
</evidence>
<dbReference type="InterPro" id="IPR011050">
    <property type="entry name" value="Pectin_lyase_fold/virulence"/>
</dbReference>
<dbReference type="SMART" id="SM00856">
    <property type="entry name" value="PMEI"/>
    <property type="match status" value="1"/>
</dbReference>
<reference evidence="9 10" key="1">
    <citation type="journal article" date="2022" name="Nat. Plants">
        <title>Genomes of leafy and leafless Platanthera orchids illuminate the evolution of mycoheterotrophy.</title>
        <authorList>
            <person name="Li M.H."/>
            <person name="Liu K.W."/>
            <person name="Li Z."/>
            <person name="Lu H.C."/>
            <person name="Ye Q.L."/>
            <person name="Zhang D."/>
            <person name="Wang J.Y."/>
            <person name="Li Y.F."/>
            <person name="Zhong Z.M."/>
            <person name="Liu X."/>
            <person name="Yu X."/>
            <person name="Liu D.K."/>
            <person name="Tu X.D."/>
            <person name="Liu B."/>
            <person name="Hao Y."/>
            <person name="Liao X.Y."/>
            <person name="Jiang Y.T."/>
            <person name="Sun W.H."/>
            <person name="Chen J."/>
            <person name="Chen Y.Q."/>
            <person name="Ai Y."/>
            <person name="Zhai J.W."/>
            <person name="Wu S.S."/>
            <person name="Zhou Z."/>
            <person name="Hsiao Y.Y."/>
            <person name="Wu W.L."/>
            <person name="Chen Y.Y."/>
            <person name="Lin Y.F."/>
            <person name="Hsu J.L."/>
            <person name="Li C.Y."/>
            <person name="Wang Z.W."/>
            <person name="Zhao X."/>
            <person name="Zhong W.Y."/>
            <person name="Ma X.K."/>
            <person name="Ma L."/>
            <person name="Huang J."/>
            <person name="Chen G.Z."/>
            <person name="Huang M.Z."/>
            <person name="Huang L."/>
            <person name="Peng D.H."/>
            <person name="Luo Y.B."/>
            <person name="Zou S.Q."/>
            <person name="Chen S.P."/>
            <person name="Lan S."/>
            <person name="Tsai W.C."/>
            <person name="Van de Peer Y."/>
            <person name="Liu Z.J."/>
        </authorList>
    </citation>
    <scope>NUCLEOTIDE SEQUENCE [LARGE SCALE GENOMIC DNA]</scope>
    <source>
        <strain evidence="9">Lor287</strain>
    </source>
</reference>
<dbReference type="EMBL" id="JBBWWQ010000014">
    <property type="protein sequence ID" value="KAK8931040.1"/>
    <property type="molecule type" value="Genomic_DNA"/>
</dbReference>
<dbReference type="GO" id="GO:0030599">
    <property type="term" value="F:pectinesterase activity"/>
    <property type="evidence" value="ECO:0007669"/>
    <property type="project" value="UniProtKB-UniRule"/>
</dbReference>
<dbReference type="GO" id="GO:0042545">
    <property type="term" value="P:cell wall modification"/>
    <property type="evidence" value="ECO:0007669"/>
    <property type="project" value="UniProtKB-UniRule"/>
</dbReference>
<evidence type="ECO:0000256" key="6">
    <source>
        <dbReference type="PROSITE-ProRule" id="PRU10040"/>
    </source>
</evidence>
<organism evidence="9 10">
    <name type="scientific">Platanthera zijinensis</name>
    <dbReference type="NCBI Taxonomy" id="2320716"/>
    <lineage>
        <taxon>Eukaryota</taxon>
        <taxon>Viridiplantae</taxon>
        <taxon>Streptophyta</taxon>
        <taxon>Embryophyta</taxon>
        <taxon>Tracheophyta</taxon>
        <taxon>Spermatophyta</taxon>
        <taxon>Magnoliopsida</taxon>
        <taxon>Liliopsida</taxon>
        <taxon>Asparagales</taxon>
        <taxon>Orchidaceae</taxon>
        <taxon>Orchidoideae</taxon>
        <taxon>Orchideae</taxon>
        <taxon>Orchidinae</taxon>
        <taxon>Platanthera</taxon>
    </lineage>
</organism>